<evidence type="ECO:0008006" key="11">
    <source>
        <dbReference type="Google" id="ProtNLM"/>
    </source>
</evidence>
<feature type="region of interest" description="Disordered" evidence="5">
    <location>
        <begin position="703"/>
        <end position="732"/>
    </location>
</feature>
<dbReference type="InterPro" id="IPR046769">
    <property type="entry name" value="DOCKER_Lobe_A"/>
</dbReference>
<feature type="domain" description="PH" evidence="6">
    <location>
        <begin position="593"/>
        <end position="700"/>
    </location>
</feature>
<evidence type="ECO:0000256" key="3">
    <source>
        <dbReference type="PROSITE-ProRule" id="PRU00983"/>
    </source>
</evidence>
<dbReference type="Gene3D" id="1.20.58.740">
    <property type="match status" value="1"/>
</dbReference>
<dbReference type="InterPro" id="IPR011993">
    <property type="entry name" value="PH-like_dom_sf"/>
</dbReference>
<gene>
    <name evidence="9" type="ORF">KC01_LOCUS20031</name>
</gene>
<dbReference type="Pfam" id="PF14429">
    <property type="entry name" value="DOCK-C2"/>
    <property type="match status" value="1"/>
</dbReference>
<dbReference type="InterPro" id="IPR043162">
    <property type="entry name" value="DOCK_C_lobe_C"/>
</dbReference>
<dbReference type="PROSITE" id="PS51651">
    <property type="entry name" value="DOCKER"/>
    <property type="match status" value="1"/>
</dbReference>
<dbReference type="InterPro" id="IPR021816">
    <property type="entry name" value="DOCK_C/D_N"/>
</dbReference>
<dbReference type="InterPro" id="IPR046773">
    <property type="entry name" value="DOCKER_Lobe_C"/>
</dbReference>
<dbReference type="InterPro" id="IPR026791">
    <property type="entry name" value="DOCK"/>
</dbReference>
<evidence type="ECO:0000256" key="5">
    <source>
        <dbReference type="SAM" id="MobiDB-lite"/>
    </source>
</evidence>
<evidence type="ECO:0000259" key="7">
    <source>
        <dbReference type="PROSITE" id="PS51650"/>
    </source>
</evidence>
<dbReference type="PANTHER" id="PTHR23317:SF81">
    <property type="entry name" value="DEDICATOR OF CYTOKINESIS PROTEIN 11"/>
    <property type="match status" value="1"/>
</dbReference>
<evidence type="ECO:0000313" key="10">
    <source>
        <dbReference type="Proteomes" id="UP001497482"/>
    </source>
</evidence>
<feature type="domain" description="C2 DOCK-type" evidence="7">
    <location>
        <begin position="1085"/>
        <end position="1259"/>
    </location>
</feature>
<dbReference type="PANTHER" id="PTHR23317">
    <property type="entry name" value="DEDICATOR OF CYTOKINESIS DOCK"/>
    <property type="match status" value="1"/>
</dbReference>
<evidence type="ECO:0000259" key="6">
    <source>
        <dbReference type="PROSITE" id="PS50003"/>
    </source>
</evidence>
<dbReference type="CDD" id="cd13267">
    <property type="entry name" value="PH_DOCK-D"/>
    <property type="match status" value="1"/>
</dbReference>
<dbReference type="SMART" id="SM00233">
    <property type="entry name" value="PH"/>
    <property type="match status" value="1"/>
</dbReference>
<dbReference type="Gene3D" id="2.30.29.30">
    <property type="entry name" value="Pleckstrin-homology domain (PH domain)/Phosphotyrosine-binding domain (PTB)"/>
    <property type="match status" value="1"/>
</dbReference>
<dbReference type="GO" id="GO:0005085">
    <property type="term" value="F:guanyl-nucleotide exchange factor activity"/>
    <property type="evidence" value="ECO:0007669"/>
    <property type="project" value="UniProtKB-KW"/>
</dbReference>
<dbReference type="PROSITE" id="PS50003">
    <property type="entry name" value="PH_DOMAIN"/>
    <property type="match status" value="1"/>
</dbReference>
<dbReference type="GO" id="GO:0007264">
    <property type="term" value="P:small GTPase-mediated signal transduction"/>
    <property type="evidence" value="ECO:0007669"/>
    <property type="project" value="InterPro"/>
</dbReference>
<reference evidence="9 10" key="1">
    <citation type="submission" date="2024-04" db="EMBL/GenBank/DDBJ databases">
        <authorList>
            <person name="Waldvogel A.-M."/>
            <person name="Schoenle A."/>
        </authorList>
    </citation>
    <scope>NUCLEOTIDE SEQUENCE [LARGE SCALE GENOMIC DNA]</scope>
</reference>
<feature type="domain" description="DOCKER" evidence="8">
    <location>
        <begin position="2053"/>
        <end position="2480"/>
    </location>
</feature>
<dbReference type="InterPro" id="IPR046770">
    <property type="entry name" value="DOCKER_Lobe_B"/>
</dbReference>
<dbReference type="InterPro" id="IPR016024">
    <property type="entry name" value="ARM-type_fold"/>
</dbReference>
<dbReference type="Pfam" id="PF14735">
    <property type="entry name" value="HAUS4"/>
    <property type="match status" value="1"/>
</dbReference>
<dbReference type="PRINTS" id="PR02090">
    <property type="entry name" value="HAUSAUGMINL4"/>
</dbReference>
<dbReference type="Pfam" id="PF20422">
    <property type="entry name" value="DHR-2_Lobe_B"/>
    <property type="match status" value="1"/>
</dbReference>
<feature type="compositionally biased region" description="Low complexity" evidence="5">
    <location>
        <begin position="859"/>
        <end position="872"/>
    </location>
</feature>
<dbReference type="EMBL" id="OZ035841">
    <property type="protein sequence ID" value="CAL1590528.1"/>
    <property type="molecule type" value="Genomic_DNA"/>
</dbReference>
<dbReference type="InterPro" id="IPR027007">
    <property type="entry name" value="C2_DOCK-type_domain"/>
</dbReference>
<proteinExistence type="inferred from homology"/>
<comment type="similarity">
    <text evidence="3">Belongs to the DOCK family.</text>
</comment>
<keyword evidence="2" id="KW-0344">Guanine-nucleotide releasing factor</keyword>
<dbReference type="GO" id="GO:0007098">
    <property type="term" value="P:centrosome cycle"/>
    <property type="evidence" value="ECO:0007669"/>
    <property type="project" value="InterPro"/>
</dbReference>
<feature type="region of interest" description="Disordered" evidence="5">
    <location>
        <begin position="857"/>
        <end position="882"/>
    </location>
</feature>
<dbReference type="Pfam" id="PF06920">
    <property type="entry name" value="DHR-2_Lobe_A"/>
    <property type="match status" value="1"/>
</dbReference>
<protein>
    <recommendedName>
        <fullName evidence="11">Dedicator of cytokinesis protein 11</fullName>
    </recommendedName>
</protein>
<dbReference type="Proteomes" id="UP001497482">
    <property type="component" value="Chromosome 19"/>
</dbReference>
<dbReference type="InterPro" id="IPR027357">
    <property type="entry name" value="DOCKER_dom"/>
</dbReference>
<dbReference type="Pfam" id="PF00169">
    <property type="entry name" value="PH"/>
    <property type="match status" value="1"/>
</dbReference>
<dbReference type="InterPro" id="IPR035892">
    <property type="entry name" value="C2_domain_sf"/>
</dbReference>
<dbReference type="CDD" id="cd08697">
    <property type="entry name" value="C2_Dock-D"/>
    <property type="match status" value="1"/>
</dbReference>
<keyword evidence="4" id="KW-0175">Coiled coil</keyword>
<dbReference type="SUPFAM" id="SSF48371">
    <property type="entry name" value="ARM repeat"/>
    <property type="match status" value="1"/>
</dbReference>
<sequence length="2507" mass="285501">MGVMVSTQHRLCRVQELLVRVNRDDIQHYEPRSSAIEATHWGYRGYTLGLANGHLAARLAAHKTQDGSGVWPVEAVLGSFPLCDLTEEDLCQNPQFCKLMATLTQHVDSTGLTLSLKTELDKAEQRLQSQKRNWLRSQGLFQSLKEMIQEHCVRKHYATVPPDQNMFYETLEKCLLVTQCVRMLDPSDTTEKELPNVLGLRPEQVLQLMPPDKNVQRMKQGLSYELEKHLKKKCLSLLCYCHPEWERESENLKCTKLLHLAKQLETDRKSAENLKESSREKSFLLQRQSQLYLSEMIKCIKHLQTLILDHRLKIQTELDKKMLDYFEGKCELVLQKIKTEMVDIQLDTYKPDTISAHRKIREKLEAELKCCQEEKQSVKVKLSSFELLGKEFQALAEDVTALSPCATTACSSPVRHTGPDTASLDYFTMSEVRKFTKRLSKPGTAAEVRQSVSEAVRSTVELVEQPKIIEPLDYESVVFQRKAQIHSDPHRDLLLCPVDDVSETQISRQRRTVVPSVPQNAEREARSLFAKECIRMYNTDWEVINYKYEAYSGDFRMLPTKGLKSDKLPAQVFEIDEDAKDEDSSSLCSQRGGVMKQGWLQKANINSSLSVSMRVFKRRYFYLSQLPDGSYILNSYKDEKNCKETKGSIYLDSCIDVIQSSKMRRNCFELKMQERYSHFLAADSEAEMEDWVCTLRQALSSAEAGPERRNGAETDCALDDDSSSQGKGEGLLENLGRSLHPELMKYARETDQFNKMSRSEGRQKLFSLDPETQRLDFSGIEPEVKPFEERFGRRIMVSCHDLSFSLQGCVSERADGVLTNVEPFFITLALFDVSKNCKISADFHVDLNPAVVRDMLTDASGQPSPSPSSDSSEGGGGVGAAAMVNGGSGSGLPVVQRASEAVLRFPTQGIFSVTHPHSNIFLVARVEKVLQNGITHCAEPYIKTSDTTKTAQKVLKSAKQTCQRLGQYRMPFAWAAKQVFKDAQGSLDMDGKFSPLYRQDSSRISSEDLLKLLADIKKPEKSKSQTIPGQLNVIIECVPPDFSNTVTSSYIPVKPFEEGCERMSVEVEEFLPEEAKYNFPFTSYKNQLYVYPLQLKYDNQKTFTKARNIAVCVQFKDSDEEGTTPLKCIYGKPGDSLFTSSAYAAVLHHNQSPDFYDEIKVELPVHVHEKHHILFTFYHISCESSSKTSSKKREGVETLVGYSWTPLLRDGRMQSVDMQLPVAATLPPGYLCKDSRKSQPDVKWVENAKSLFKVRTHVASTIYTQDLHLHNFFQHCQLLRTTSEGSPADLIKYLKCLHAMETHVIIHFLPTILMQLFEVLTSATKESQDTAVNSLRVIIHIVSKCHEEGVEHYLRSFVKFVFVSRPSAGSSSTTHEVLATAVTTVLKQTADFITSNKLLKYSWFFFETMAKSMVHYLQEGNRMKMPRTQRFPESFHQSLQSLVLSIMPHITIRHFEIPEEARAVNLSLAHFIKRCLTLMNRGFGFALVNHYMCHFTLKDPKVLSEMKFEFLMTVCNHEHFIPLNLPMAFGRTKLQRVQDFIPYATELFGPVVEQSLEYNLTEEFCRHHFLVGLLLREVAEALVQAPEVRQLAVSVLKNLLIKHATDDRYTAFKNQQARICLLYLPLVELMYQNLQQLSAPPYTVSPGLNGSRDDLLCSGSSDSRRTSTAVDRDHGLLVLNGLVRREDSRGSLFMDPPESELQRRSSTMSCSPVPPLGRLGSYEIKGLLLCFLHITRTMAEDTLMAYWNKLNPQDVMNFLSLLEVCIVQFRYLGKRNIGRSQDVCLSKLFSSERKSQTMPVMRCHRASLMQTKINQFMEASLTLNIGNGLSEAEIHHQALLEGNMSTEISLSVLDVLAQFTHCFKNQLLETDGHNPLMKKVFDVFLTFLRIGQSETAVRHVFAALRGLINKFPSVLFKGRVTLCEALCCEVLKCCVSKLGLLRAESSALLYLLMKNNYEFTKRKTFLRTHLQIIIAVSQLISDVALTGSSRFQESLSIINNFANSDKAMKSTAFPSEVKGLTKRIRTVLMATAQMKEHEKDPEMLLDLQYSLARSYASTPELRRTWLDSMARAHLKNGDLSEAAMCYVHIAALVAEYLHRKKLFPTGLAAFKKITFNIDEEAAMREDTGMQDVYYSEEVLVEHLEVCVEALWKAERYELITHIAKLLIPIYEKRHDYEKLSRLYDTLHRAYNKIMEVIQSGRRLLGTYFRVAFYGQGFFEEEDGKEYIYKEPKLTGLSEISQRLLTLYGEKFGPENVKILQDSNKVNAKELDPKFAYVQVTFVKPFFEEKEAPEKKTDFEKCHNINRFVFETPYTLTGKKHGGVEEQCKKKIVLTSASTFPYVKKRVEVLGERQVDLKPVDVAIDEMKARTAELNKLCSSPEVDMIQLQLKLQGCVSVQVNAGPMAYARAFLDDSRSSHTNSKKSKELKDIFRQFVQACSIALDINERLIKEDQVEYHEGLKSNFKDMVKELSEIIHEQIYQEDMLRSLLHNSLHVFRVISGTSAELG</sequence>
<name>A0AAV2KPN3_KNICA</name>
<dbReference type="InterPro" id="IPR037809">
    <property type="entry name" value="C2_Dock-D"/>
</dbReference>
<dbReference type="InterPro" id="IPR001849">
    <property type="entry name" value="PH_domain"/>
</dbReference>
<feature type="coiled-coil region" evidence="4">
    <location>
        <begin position="354"/>
        <end position="381"/>
    </location>
</feature>
<dbReference type="GO" id="GO:0051225">
    <property type="term" value="P:spindle assembly"/>
    <property type="evidence" value="ECO:0007669"/>
    <property type="project" value="InterPro"/>
</dbReference>
<dbReference type="InterPro" id="IPR043161">
    <property type="entry name" value="DOCK_C_lobe_A"/>
</dbReference>
<keyword evidence="10" id="KW-1185">Reference proteome</keyword>
<dbReference type="GO" id="GO:0051491">
    <property type="term" value="P:positive regulation of filopodium assembly"/>
    <property type="evidence" value="ECO:0007669"/>
    <property type="project" value="TreeGrafter"/>
</dbReference>
<evidence type="ECO:0000256" key="2">
    <source>
        <dbReference type="ARBA" id="ARBA00022658"/>
    </source>
</evidence>
<evidence type="ECO:0000256" key="4">
    <source>
        <dbReference type="SAM" id="Coils"/>
    </source>
</evidence>
<dbReference type="Gene3D" id="1.25.40.410">
    <property type="match status" value="1"/>
</dbReference>
<dbReference type="Pfam" id="PF11878">
    <property type="entry name" value="DOCK_C-D_N"/>
    <property type="match status" value="1"/>
</dbReference>
<keyword evidence="1" id="KW-0597">Phosphoprotein</keyword>
<dbReference type="Pfam" id="PF20421">
    <property type="entry name" value="DHR-2_Lobe_C"/>
    <property type="match status" value="1"/>
</dbReference>
<evidence type="ECO:0000313" key="9">
    <source>
        <dbReference type="EMBL" id="CAL1590528.1"/>
    </source>
</evidence>
<dbReference type="InterPro" id="IPR029327">
    <property type="entry name" value="HAUS4"/>
</dbReference>
<dbReference type="FunFam" id="1.20.58.740:FF:000001">
    <property type="entry name" value="dedicator of cytokinesis protein 9 isoform X1"/>
    <property type="match status" value="1"/>
</dbReference>
<dbReference type="Gene3D" id="2.60.40.150">
    <property type="entry name" value="C2 domain"/>
    <property type="match status" value="1"/>
</dbReference>
<dbReference type="SUPFAM" id="SSF50729">
    <property type="entry name" value="PH domain-like"/>
    <property type="match status" value="1"/>
</dbReference>
<evidence type="ECO:0000256" key="1">
    <source>
        <dbReference type="ARBA" id="ARBA00022553"/>
    </source>
</evidence>
<organism evidence="9 10">
    <name type="scientific">Knipowitschia caucasica</name>
    <name type="common">Caucasian dwarf goby</name>
    <name type="synonym">Pomatoschistus caucasicus</name>
    <dbReference type="NCBI Taxonomy" id="637954"/>
    <lineage>
        <taxon>Eukaryota</taxon>
        <taxon>Metazoa</taxon>
        <taxon>Chordata</taxon>
        <taxon>Craniata</taxon>
        <taxon>Vertebrata</taxon>
        <taxon>Euteleostomi</taxon>
        <taxon>Actinopterygii</taxon>
        <taxon>Neopterygii</taxon>
        <taxon>Teleostei</taxon>
        <taxon>Neoteleostei</taxon>
        <taxon>Acanthomorphata</taxon>
        <taxon>Gobiaria</taxon>
        <taxon>Gobiiformes</taxon>
        <taxon>Gobioidei</taxon>
        <taxon>Gobiidae</taxon>
        <taxon>Gobiinae</taxon>
        <taxon>Knipowitschia</taxon>
    </lineage>
</organism>
<dbReference type="GO" id="GO:0070652">
    <property type="term" value="C:HAUS complex"/>
    <property type="evidence" value="ECO:0007669"/>
    <property type="project" value="InterPro"/>
</dbReference>
<dbReference type="FunFam" id="1.25.40.410:FF:000001">
    <property type="entry name" value="dedicator of cytokinesis protein 9 isoform X2"/>
    <property type="match status" value="1"/>
</dbReference>
<dbReference type="PROSITE" id="PS51650">
    <property type="entry name" value="C2_DOCK"/>
    <property type="match status" value="1"/>
</dbReference>
<dbReference type="InterPro" id="IPR026214">
    <property type="entry name" value="HAUS4_met"/>
</dbReference>
<evidence type="ECO:0000259" key="8">
    <source>
        <dbReference type="PROSITE" id="PS51651"/>
    </source>
</evidence>
<accession>A0AAV2KPN3</accession>